<gene>
    <name evidence="5" type="ORF">H7A79_2301</name>
</gene>
<dbReference type="Proteomes" id="UP000516412">
    <property type="component" value="Chromosome"/>
</dbReference>
<proteinExistence type="predicted"/>
<evidence type="ECO:0000256" key="2">
    <source>
        <dbReference type="ARBA" id="ARBA00022741"/>
    </source>
</evidence>
<dbReference type="InterPro" id="IPR027417">
    <property type="entry name" value="P-loop_NTPase"/>
</dbReference>
<dbReference type="Gene3D" id="3.40.50.300">
    <property type="entry name" value="P-loop containing nucleotide triphosphate hydrolases"/>
    <property type="match status" value="1"/>
</dbReference>
<keyword evidence="2" id="KW-0547">Nucleotide-binding</keyword>
<evidence type="ECO:0000313" key="6">
    <source>
        <dbReference type="Proteomes" id="UP000516412"/>
    </source>
</evidence>
<dbReference type="GO" id="GO:0003677">
    <property type="term" value="F:DNA binding"/>
    <property type="evidence" value="ECO:0007669"/>
    <property type="project" value="InterPro"/>
</dbReference>
<dbReference type="PANTHER" id="PTHR22683">
    <property type="entry name" value="SPORULATION PROTEIN RELATED"/>
    <property type="match status" value="1"/>
</dbReference>
<comment type="subcellular location">
    <subcellularLocation>
        <location evidence="1">Endomembrane system</location>
    </subcellularLocation>
</comment>
<dbReference type="PANTHER" id="PTHR22683:SF41">
    <property type="entry name" value="DNA TRANSLOCASE FTSK"/>
    <property type="match status" value="1"/>
</dbReference>
<evidence type="ECO:0000256" key="1">
    <source>
        <dbReference type="ARBA" id="ARBA00004308"/>
    </source>
</evidence>
<organism evidence="5 6">
    <name type="scientific">Neisseria musculi</name>
    <dbReference type="NCBI Taxonomy" id="1815583"/>
    <lineage>
        <taxon>Bacteria</taxon>
        <taxon>Pseudomonadati</taxon>
        <taxon>Pseudomonadota</taxon>
        <taxon>Betaproteobacteria</taxon>
        <taxon>Neisseriales</taxon>
        <taxon>Neisseriaceae</taxon>
        <taxon>Neisseria</taxon>
    </lineage>
</organism>
<dbReference type="SUPFAM" id="SSF52540">
    <property type="entry name" value="P-loop containing nucleoside triphosphate hydrolases"/>
    <property type="match status" value="1"/>
</dbReference>
<evidence type="ECO:0000256" key="3">
    <source>
        <dbReference type="ARBA" id="ARBA00022840"/>
    </source>
</evidence>
<accession>A0A7H1M8C8</accession>
<name>A0A7H1M8C8_9NEIS</name>
<sequence length="146" mass="16631">MPCYNNESHAYDVKLLRDEKTWHKLDVEKFAEALQNYDKDYTLPVCIGIDEYGEAHFKDLASAPHLLIGGTTGSGKSVFVRTLLRSLFDLCKGQDKMEVAILDPKKVDYRIFETKKTSTKSEFGTITMKCINSCLRAWKSRNAATR</sequence>
<dbReference type="EMBL" id="CP060414">
    <property type="protein sequence ID" value="QNT57893.1"/>
    <property type="molecule type" value="Genomic_DNA"/>
</dbReference>
<protein>
    <submittedName>
        <fullName evidence="5">FtsK/SpoIIIE family protein</fullName>
    </submittedName>
</protein>
<dbReference type="RefSeq" id="WP_281384915.1">
    <property type="nucleotide sequence ID" value="NZ_CP060414.2"/>
</dbReference>
<dbReference type="InterPro" id="IPR050206">
    <property type="entry name" value="FtsK/SpoIIIE/SftA"/>
</dbReference>
<evidence type="ECO:0000313" key="5">
    <source>
        <dbReference type="EMBL" id="QNT57893.1"/>
    </source>
</evidence>
<dbReference type="GO" id="GO:0005524">
    <property type="term" value="F:ATP binding"/>
    <property type="evidence" value="ECO:0007669"/>
    <property type="project" value="UniProtKB-KW"/>
</dbReference>
<keyword evidence="3" id="KW-0067">ATP-binding</keyword>
<dbReference type="KEGG" id="nmus:H7A79_2301"/>
<evidence type="ECO:0000259" key="4">
    <source>
        <dbReference type="Pfam" id="PF01580"/>
    </source>
</evidence>
<dbReference type="AlphaFoldDB" id="A0A7H1M8C8"/>
<dbReference type="Pfam" id="PF01580">
    <property type="entry name" value="FtsK_SpoIIIE"/>
    <property type="match status" value="1"/>
</dbReference>
<feature type="domain" description="FtsK" evidence="4">
    <location>
        <begin position="39"/>
        <end position="109"/>
    </location>
</feature>
<keyword evidence="6" id="KW-1185">Reference proteome</keyword>
<dbReference type="InterPro" id="IPR002543">
    <property type="entry name" value="FtsK_dom"/>
</dbReference>
<reference evidence="5" key="1">
    <citation type="submission" date="2024-06" db="EMBL/GenBank/DDBJ databases">
        <title>Complete Genome Sequence of mouse commensal type strain Neisseria musculi.</title>
        <authorList>
            <person name="Thapa E."/>
            <person name="Aluvathingal J."/>
            <person name="Nadendla S."/>
            <person name="Mehta A."/>
            <person name="Tettelin H."/>
            <person name="Weyand N.J."/>
        </authorList>
    </citation>
    <scope>NUCLEOTIDE SEQUENCE</scope>
    <source>
        <strain evidence="5">NW831</strain>
    </source>
</reference>